<name>A0A6J4T607_9ACTN</name>
<organism evidence="1">
    <name type="scientific">uncultured Solirubrobacteraceae bacterium</name>
    <dbReference type="NCBI Taxonomy" id="1162706"/>
    <lineage>
        <taxon>Bacteria</taxon>
        <taxon>Bacillati</taxon>
        <taxon>Actinomycetota</taxon>
        <taxon>Thermoleophilia</taxon>
        <taxon>Solirubrobacterales</taxon>
        <taxon>Solirubrobacteraceae</taxon>
        <taxon>environmental samples</taxon>
    </lineage>
</organism>
<gene>
    <name evidence="1" type="ORF">AVDCRST_MAG53-3027</name>
</gene>
<proteinExistence type="predicted"/>
<dbReference type="AlphaFoldDB" id="A0A6J4T607"/>
<protein>
    <submittedName>
        <fullName evidence="1">Uncharacterized protein</fullName>
    </submittedName>
</protein>
<dbReference type="EMBL" id="CADCVR010000090">
    <property type="protein sequence ID" value="CAA9514922.1"/>
    <property type="molecule type" value="Genomic_DNA"/>
</dbReference>
<evidence type="ECO:0000313" key="1">
    <source>
        <dbReference type="EMBL" id="CAA9514922.1"/>
    </source>
</evidence>
<accession>A0A6J4T607</accession>
<sequence length="145" mass="15290">MRLLASALIGSDYQERFQIRQVAGAFLALTTSVEDKYASSARTTLVNLRSGKPRTLAAFHEEAMAWPQPIGTQAVNVIVTPGGRAGASVTERASGNVRIVALGADGGLQQLDIGSPADIPPTELTLMSGRLSWLHAGQPRTSPLP</sequence>
<reference evidence="1" key="1">
    <citation type="submission" date="2020-02" db="EMBL/GenBank/DDBJ databases">
        <authorList>
            <person name="Meier V. D."/>
        </authorList>
    </citation>
    <scope>NUCLEOTIDE SEQUENCE</scope>
    <source>
        <strain evidence="1">AVDCRST_MAG53</strain>
    </source>
</reference>